<proteinExistence type="predicted"/>
<name>A0ABW6SCB7_9NOCA</name>
<evidence type="ECO:0000259" key="2">
    <source>
        <dbReference type="Pfam" id="PF04909"/>
    </source>
</evidence>
<accession>A0ABW6SCB7</accession>
<comment type="caution">
    <text evidence="3">The sequence shown here is derived from an EMBL/GenBank/DDBJ whole genome shotgun (WGS) entry which is preliminary data.</text>
</comment>
<sequence length="339" mass="37399">MYDNLPVLDVHGHVSTPQAANYHLVRMLATNTPIASPIGTSGPGPAGVTTEEFHAAARKHVQYLDERTIDAQVIGPRPFMHLGWMQPHLAPAWARFVNDTIHQQVRFFPDRFLGAAQLPQLSEAPDLSNCLNELNRCVGEYGFVAAYVSPDPGGRRMTPGMHEPYWYPLYAQAQELGIPLIVHGTNSLDPRFAVVPHNYQLGFITEQYLAGQFLSHSDVFERFPELKIIICHCGGALDRFIPTDHHIAQKDLSENLFYDTCGYDLPFLEAAIKQRGVPQLVFGTEAPGSGNAVRPETGRTSDDLVPVIDGFDFLSAQDKRAIFHANPAKVIPALAKIAG</sequence>
<evidence type="ECO:0000256" key="1">
    <source>
        <dbReference type="ARBA" id="ARBA00023239"/>
    </source>
</evidence>
<organism evidence="3 4">
    <name type="scientific">Nocardia jiangxiensis</name>
    <dbReference type="NCBI Taxonomy" id="282685"/>
    <lineage>
        <taxon>Bacteria</taxon>
        <taxon>Bacillati</taxon>
        <taxon>Actinomycetota</taxon>
        <taxon>Actinomycetes</taxon>
        <taxon>Mycobacteriales</taxon>
        <taxon>Nocardiaceae</taxon>
        <taxon>Nocardia</taxon>
    </lineage>
</organism>
<dbReference type="Gene3D" id="3.20.20.140">
    <property type="entry name" value="Metal-dependent hydrolases"/>
    <property type="match status" value="1"/>
</dbReference>
<feature type="domain" description="Amidohydrolase-related" evidence="2">
    <location>
        <begin position="9"/>
        <end position="330"/>
    </location>
</feature>
<dbReference type="SUPFAM" id="SSF51556">
    <property type="entry name" value="Metallo-dependent hydrolases"/>
    <property type="match status" value="1"/>
</dbReference>
<dbReference type="InterPro" id="IPR032465">
    <property type="entry name" value="ACMSD"/>
</dbReference>
<dbReference type="InterPro" id="IPR032466">
    <property type="entry name" value="Metal_Hydrolase"/>
</dbReference>
<protein>
    <submittedName>
        <fullName evidence="3">Amidohydrolase family protein</fullName>
    </submittedName>
</protein>
<evidence type="ECO:0000313" key="3">
    <source>
        <dbReference type="EMBL" id="MFF3573947.1"/>
    </source>
</evidence>
<reference evidence="3 4" key="1">
    <citation type="submission" date="2024-10" db="EMBL/GenBank/DDBJ databases">
        <title>The Natural Products Discovery Center: Release of the First 8490 Sequenced Strains for Exploring Actinobacteria Biosynthetic Diversity.</title>
        <authorList>
            <person name="Kalkreuter E."/>
            <person name="Kautsar S.A."/>
            <person name="Yang D."/>
            <person name="Bader C.D."/>
            <person name="Teijaro C.N."/>
            <person name="Fluegel L."/>
            <person name="Davis C.M."/>
            <person name="Simpson J.R."/>
            <person name="Lauterbach L."/>
            <person name="Steele A.D."/>
            <person name="Gui C."/>
            <person name="Meng S."/>
            <person name="Li G."/>
            <person name="Viehrig K."/>
            <person name="Ye F."/>
            <person name="Su P."/>
            <person name="Kiefer A.F."/>
            <person name="Nichols A."/>
            <person name="Cepeda A.J."/>
            <person name="Yan W."/>
            <person name="Fan B."/>
            <person name="Jiang Y."/>
            <person name="Adhikari A."/>
            <person name="Zheng C.-J."/>
            <person name="Schuster L."/>
            <person name="Cowan T.M."/>
            <person name="Smanski M.J."/>
            <person name="Chevrette M.G."/>
            <person name="De Carvalho L.P.S."/>
            <person name="Shen B."/>
        </authorList>
    </citation>
    <scope>NUCLEOTIDE SEQUENCE [LARGE SCALE GENOMIC DNA]</scope>
    <source>
        <strain evidence="3 4">NPDC002593</strain>
    </source>
</reference>
<dbReference type="InterPro" id="IPR006680">
    <property type="entry name" value="Amidohydro-rel"/>
</dbReference>
<dbReference type="RefSeq" id="WP_040830580.1">
    <property type="nucleotide sequence ID" value="NZ_JBIAQY010000022.1"/>
</dbReference>
<keyword evidence="4" id="KW-1185">Reference proteome</keyword>
<dbReference type="PANTHER" id="PTHR21240:SF28">
    <property type="entry name" value="ISO-OROTATE DECARBOXYLASE (EUROFUNG)"/>
    <property type="match status" value="1"/>
</dbReference>
<dbReference type="Pfam" id="PF04909">
    <property type="entry name" value="Amidohydro_2"/>
    <property type="match status" value="1"/>
</dbReference>
<dbReference type="Proteomes" id="UP001601992">
    <property type="component" value="Unassembled WGS sequence"/>
</dbReference>
<evidence type="ECO:0000313" key="4">
    <source>
        <dbReference type="Proteomes" id="UP001601992"/>
    </source>
</evidence>
<dbReference type="EMBL" id="JBIAQY010000022">
    <property type="protein sequence ID" value="MFF3573947.1"/>
    <property type="molecule type" value="Genomic_DNA"/>
</dbReference>
<keyword evidence="1" id="KW-0456">Lyase</keyword>
<gene>
    <name evidence="3" type="ORF">ACFYXQ_39975</name>
</gene>
<dbReference type="PANTHER" id="PTHR21240">
    <property type="entry name" value="2-AMINO-3-CARBOXYLMUCONATE-6-SEMIALDEHYDE DECARBOXYLASE"/>
    <property type="match status" value="1"/>
</dbReference>